<accession>B0DDI2</accession>
<evidence type="ECO:0000313" key="2">
    <source>
        <dbReference type="EMBL" id="EDR07479.1"/>
    </source>
</evidence>
<dbReference type="Proteomes" id="UP000001194">
    <property type="component" value="Unassembled WGS sequence"/>
</dbReference>
<evidence type="ECO:0000256" key="1">
    <source>
        <dbReference type="SAM" id="MobiDB-lite"/>
    </source>
</evidence>
<dbReference type="KEGG" id="lbc:LACBIDRAFT_328000"/>
<dbReference type="EMBL" id="DS547104">
    <property type="protein sequence ID" value="EDR07479.1"/>
    <property type="molecule type" value="Genomic_DNA"/>
</dbReference>
<name>B0DDI2_LACBS</name>
<feature type="compositionally biased region" description="Basic residues" evidence="1">
    <location>
        <begin position="103"/>
        <end position="114"/>
    </location>
</feature>
<dbReference type="InParanoid" id="B0DDI2"/>
<dbReference type="GeneID" id="6077537"/>
<dbReference type="AlphaFoldDB" id="B0DDI2"/>
<dbReference type="STRING" id="486041.B0DDI2"/>
<reference evidence="2 3" key="1">
    <citation type="journal article" date="2008" name="Nature">
        <title>The genome of Laccaria bicolor provides insights into mycorrhizal symbiosis.</title>
        <authorList>
            <person name="Martin F."/>
            <person name="Aerts A."/>
            <person name="Ahren D."/>
            <person name="Brun A."/>
            <person name="Danchin E.G.J."/>
            <person name="Duchaussoy F."/>
            <person name="Gibon J."/>
            <person name="Kohler A."/>
            <person name="Lindquist E."/>
            <person name="Pereda V."/>
            <person name="Salamov A."/>
            <person name="Shapiro H.J."/>
            <person name="Wuyts J."/>
            <person name="Blaudez D."/>
            <person name="Buee M."/>
            <person name="Brokstein P."/>
            <person name="Canbaeck B."/>
            <person name="Cohen D."/>
            <person name="Courty P.E."/>
            <person name="Coutinho P.M."/>
            <person name="Delaruelle C."/>
            <person name="Detter J.C."/>
            <person name="Deveau A."/>
            <person name="DiFazio S."/>
            <person name="Duplessis S."/>
            <person name="Fraissinet-Tachet L."/>
            <person name="Lucic E."/>
            <person name="Frey-Klett P."/>
            <person name="Fourrey C."/>
            <person name="Feussner I."/>
            <person name="Gay G."/>
            <person name="Grimwood J."/>
            <person name="Hoegger P.J."/>
            <person name="Jain P."/>
            <person name="Kilaru S."/>
            <person name="Labbe J."/>
            <person name="Lin Y.C."/>
            <person name="Legue V."/>
            <person name="Le Tacon F."/>
            <person name="Marmeisse R."/>
            <person name="Melayah D."/>
            <person name="Montanini B."/>
            <person name="Muratet M."/>
            <person name="Nehls U."/>
            <person name="Niculita-Hirzel H."/>
            <person name="Oudot-Le Secq M.P."/>
            <person name="Peter M."/>
            <person name="Quesneville H."/>
            <person name="Rajashekar B."/>
            <person name="Reich M."/>
            <person name="Rouhier N."/>
            <person name="Schmutz J."/>
            <person name="Yin T."/>
            <person name="Chalot M."/>
            <person name="Henrissat B."/>
            <person name="Kuees U."/>
            <person name="Lucas S."/>
            <person name="Van de Peer Y."/>
            <person name="Podila G.K."/>
            <person name="Polle A."/>
            <person name="Pukkila P.J."/>
            <person name="Richardson P.M."/>
            <person name="Rouze P."/>
            <person name="Sanders I.R."/>
            <person name="Stajich J.E."/>
            <person name="Tunlid A."/>
            <person name="Tuskan G."/>
            <person name="Grigoriev I.V."/>
        </authorList>
    </citation>
    <scope>NUCLEOTIDE SEQUENCE [LARGE SCALE GENOMIC DNA]</scope>
    <source>
        <strain evidence="3">S238N-H82 / ATCC MYA-4686</strain>
    </source>
</reference>
<evidence type="ECO:0000313" key="3">
    <source>
        <dbReference type="Proteomes" id="UP000001194"/>
    </source>
</evidence>
<keyword evidence="3" id="KW-1185">Reference proteome</keyword>
<proteinExistence type="predicted"/>
<dbReference type="HOGENOM" id="CLU_490063_0_0_1"/>
<dbReference type="OrthoDB" id="3365917at2759"/>
<organism evidence="3">
    <name type="scientific">Laccaria bicolor (strain S238N-H82 / ATCC MYA-4686)</name>
    <name type="common">Bicoloured deceiver</name>
    <name type="synonym">Laccaria laccata var. bicolor</name>
    <dbReference type="NCBI Taxonomy" id="486041"/>
    <lineage>
        <taxon>Eukaryota</taxon>
        <taxon>Fungi</taxon>
        <taxon>Dikarya</taxon>
        <taxon>Basidiomycota</taxon>
        <taxon>Agaricomycotina</taxon>
        <taxon>Agaricomycetes</taxon>
        <taxon>Agaricomycetidae</taxon>
        <taxon>Agaricales</taxon>
        <taxon>Agaricineae</taxon>
        <taxon>Hydnangiaceae</taxon>
        <taxon>Laccaria</taxon>
    </lineage>
</organism>
<protein>
    <submittedName>
        <fullName evidence="2">Predicted protein</fullName>
    </submittedName>
</protein>
<feature type="region of interest" description="Disordered" evidence="1">
    <location>
        <begin position="94"/>
        <end position="140"/>
    </location>
</feature>
<dbReference type="RefSeq" id="XP_001881871.1">
    <property type="nucleotide sequence ID" value="XM_001881836.1"/>
</dbReference>
<gene>
    <name evidence="2" type="ORF">LACBIDRAFT_328000</name>
</gene>
<sequence>MASRNAGYHSPQSKYNGDLGKALAAELGILLEEVGKLRDERKQLQLSPPRSEVAELLAMKAKHGFGGEFQPDWQPPMPPPAIEAPLPPPAIEDVPQARPGWRVVHKRPERKARTQPKITAGPGPSSSPAPAALPPPVQNVPSWAQWRPNPLLAPTPVQPPVPTSVSPPPRAGLFALKLLRDSHQIWAVAAFLFSDPHKTGPFSKPLHTLSFLLFAFATRHVRSVHHLTRLPGKPFSAERWREEQFKFKFGEELEFKFREELEFEFEFGEKLEFEFLKDYDHQEFTLQVFEEYTGKSGRRCCPGGGTRSQIFGSRPFRTYGSGYPGVVGRGTAGRGFPFFFWPIVWPVAVGASAAAYLSGSDEYGKPDNTSRPGGPMATAAFPSKTGTCIFQLVADNTTVASLITSLSSNCSTYLGSSVATKPIPFNASDPAAPKPEQVIQYYRASTIALTLDGYNNTATMASDTPDTALPSNVDLSLMNCLNQTIGVNAPLIDGAIPRWTTTHFGLLGLIWVSLEASEYVGFTRAYGTALANARPFLQHWSQLAGSTPPGPPGTHV</sequence>
<feature type="compositionally biased region" description="Pro residues" evidence="1">
    <location>
        <begin position="125"/>
        <end position="138"/>
    </location>
</feature>